<name>A0ABT7E4R1_9NEIS</name>
<dbReference type="Gene3D" id="2.180.10.10">
    <property type="entry name" value="RHS repeat-associated core"/>
    <property type="match status" value="1"/>
</dbReference>
<proteinExistence type="predicted"/>
<dbReference type="Proteomes" id="UP001172778">
    <property type="component" value="Unassembled WGS sequence"/>
</dbReference>
<organism evidence="1 2">
    <name type="scientific">Parachitinimonas caeni</name>
    <dbReference type="NCBI Taxonomy" id="3031301"/>
    <lineage>
        <taxon>Bacteria</taxon>
        <taxon>Pseudomonadati</taxon>
        <taxon>Pseudomonadota</taxon>
        <taxon>Betaproteobacteria</taxon>
        <taxon>Neisseriales</taxon>
        <taxon>Chitinibacteraceae</taxon>
        <taxon>Parachitinimonas</taxon>
    </lineage>
</organism>
<evidence type="ECO:0000313" key="1">
    <source>
        <dbReference type="EMBL" id="MDK2127290.1"/>
    </source>
</evidence>
<comment type="caution">
    <text evidence="1">The sequence shown here is derived from an EMBL/GenBank/DDBJ whole genome shotgun (WGS) entry which is preliminary data.</text>
</comment>
<gene>
    <name evidence="1" type="ORF">PZA18_24950</name>
</gene>
<evidence type="ECO:0008006" key="3">
    <source>
        <dbReference type="Google" id="ProtNLM"/>
    </source>
</evidence>
<feature type="non-terminal residue" evidence="1">
    <location>
        <position position="66"/>
    </location>
</feature>
<evidence type="ECO:0000313" key="2">
    <source>
        <dbReference type="Proteomes" id="UP001172778"/>
    </source>
</evidence>
<sequence>IAQRWSYADNGQRRLDQREVSVQYVYDANGNIRQTTTRNPSAGGEQTETQVYAYNHLNLLTEASKV</sequence>
<accession>A0ABT7E4R1</accession>
<feature type="non-terminal residue" evidence="1">
    <location>
        <position position="1"/>
    </location>
</feature>
<reference evidence="1" key="1">
    <citation type="submission" date="2023-03" db="EMBL/GenBank/DDBJ databases">
        <title>Chitinimonas shenzhenensis gen. nov., sp. nov., a novel member of family Burkholderiaceae isolated from activated sludge collected in Shen Zhen, China.</title>
        <authorList>
            <person name="Wang X."/>
        </authorList>
    </citation>
    <scope>NUCLEOTIDE SEQUENCE</scope>
    <source>
        <strain evidence="1">DQS-5</strain>
    </source>
</reference>
<keyword evidence="2" id="KW-1185">Reference proteome</keyword>
<dbReference type="EMBL" id="JARRAF010000337">
    <property type="protein sequence ID" value="MDK2127290.1"/>
    <property type="molecule type" value="Genomic_DNA"/>
</dbReference>
<dbReference type="RefSeq" id="WP_284103558.1">
    <property type="nucleotide sequence ID" value="NZ_JARRAF010000337.1"/>
</dbReference>
<protein>
    <recommendedName>
        <fullName evidence="3">RHS repeat protein</fullName>
    </recommendedName>
</protein>